<evidence type="ECO:0000313" key="2">
    <source>
        <dbReference type="Proteomes" id="UP000799755"/>
    </source>
</evidence>
<keyword evidence="1" id="KW-0223">Dioxygenase</keyword>
<gene>
    <name evidence="1" type="ORF">BDR25DRAFT_347103</name>
</gene>
<name>A0ACB6Q9L6_9PLEO</name>
<accession>A0ACB6Q9L6</accession>
<protein>
    <submittedName>
        <fullName evidence="1">4-hydroxyphenylpyruvate dioxygenase</fullName>
    </submittedName>
</protein>
<keyword evidence="1" id="KW-0560">Oxidoreductase</keyword>
<proteinExistence type="predicted"/>
<organism evidence="1 2">
    <name type="scientific">Lindgomyces ingoldianus</name>
    <dbReference type="NCBI Taxonomy" id="673940"/>
    <lineage>
        <taxon>Eukaryota</taxon>
        <taxon>Fungi</taxon>
        <taxon>Dikarya</taxon>
        <taxon>Ascomycota</taxon>
        <taxon>Pezizomycotina</taxon>
        <taxon>Dothideomycetes</taxon>
        <taxon>Pleosporomycetidae</taxon>
        <taxon>Pleosporales</taxon>
        <taxon>Lindgomycetaceae</taxon>
        <taxon>Lindgomyces</taxon>
    </lineage>
</organism>
<comment type="caution">
    <text evidence="1">The sequence shown here is derived from an EMBL/GenBank/DDBJ whole genome shotgun (WGS) entry which is preliminary data.</text>
</comment>
<dbReference type="Proteomes" id="UP000799755">
    <property type="component" value="Unassembled WGS sequence"/>
</dbReference>
<keyword evidence="2" id="KW-1185">Reference proteome</keyword>
<evidence type="ECO:0000313" key="1">
    <source>
        <dbReference type="EMBL" id="KAF2463606.1"/>
    </source>
</evidence>
<sequence length="405" mass="45832">MAPSAISPPSSLTSQPSTSSSDLPTYRGYHHVHWYVGNAKQAASYYVSRLGFERVAYRGLETGSRAYASHVVRNGNVTFVLTSPLRCVEQSNKFGEDEGRLLKEMHAHLEKHGDAVKDVAFEVDNLDSIYTAAISAGAESVAQPHTLSDKYGDIRLATIKTYGDTTHTLIEKSNYNGIFLPGYRDEWARDPLAKFLPQIKLEAIDHCVGNQDWDEMENVCDYYENVLGFHRFWSVDDKDICTEYSALKSIVMSSPNDVVKMPINEPAHGKKTSQIEEYVDFYGGPGVQHIALRTTDIISAISNLKARGLEFIKVPETYYDQMKLRLKRAEMVLNEDFEKLKELDILIDFDEGGYLLQLFTKHLMDRPTVFIEIIQRNNFDGFGAGNFKSLFEAIEREQEVRGNLL</sequence>
<dbReference type="EMBL" id="MU003548">
    <property type="protein sequence ID" value="KAF2463606.1"/>
    <property type="molecule type" value="Genomic_DNA"/>
</dbReference>
<reference evidence="1" key="1">
    <citation type="journal article" date="2020" name="Stud. Mycol.">
        <title>101 Dothideomycetes genomes: a test case for predicting lifestyles and emergence of pathogens.</title>
        <authorList>
            <person name="Haridas S."/>
            <person name="Albert R."/>
            <person name="Binder M."/>
            <person name="Bloem J."/>
            <person name="Labutti K."/>
            <person name="Salamov A."/>
            <person name="Andreopoulos B."/>
            <person name="Baker S."/>
            <person name="Barry K."/>
            <person name="Bills G."/>
            <person name="Bluhm B."/>
            <person name="Cannon C."/>
            <person name="Castanera R."/>
            <person name="Culley D."/>
            <person name="Daum C."/>
            <person name="Ezra D."/>
            <person name="Gonzalez J."/>
            <person name="Henrissat B."/>
            <person name="Kuo A."/>
            <person name="Liang C."/>
            <person name="Lipzen A."/>
            <person name="Lutzoni F."/>
            <person name="Magnuson J."/>
            <person name="Mondo S."/>
            <person name="Nolan M."/>
            <person name="Ohm R."/>
            <person name="Pangilinan J."/>
            <person name="Park H.-J."/>
            <person name="Ramirez L."/>
            <person name="Alfaro M."/>
            <person name="Sun H."/>
            <person name="Tritt A."/>
            <person name="Yoshinaga Y."/>
            <person name="Zwiers L.-H."/>
            <person name="Turgeon B."/>
            <person name="Goodwin S."/>
            <person name="Spatafora J."/>
            <person name="Crous P."/>
            <person name="Grigoriev I."/>
        </authorList>
    </citation>
    <scope>NUCLEOTIDE SEQUENCE</scope>
    <source>
        <strain evidence="1">ATCC 200398</strain>
    </source>
</reference>